<dbReference type="PROSITE" id="PS51384">
    <property type="entry name" value="FAD_FR"/>
    <property type="match status" value="1"/>
</dbReference>
<keyword evidence="4 13" id="KW-0812">Transmembrane</keyword>
<dbReference type="PANTHER" id="PTHR47354:SF8">
    <property type="entry name" value="1,2-PHENYLACETYL-COA EPOXIDASE, SUBUNIT E"/>
    <property type="match status" value="1"/>
</dbReference>
<dbReference type="Gene3D" id="3.40.50.80">
    <property type="entry name" value="Nucleotide-binding domain of ferredoxin-NADP reductase (FNR) module"/>
    <property type="match status" value="1"/>
</dbReference>
<evidence type="ECO:0000313" key="15">
    <source>
        <dbReference type="EMBL" id="PXW94326.1"/>
    </source>
</evidence>
<feature type="transmembrane region" description="Helical" evidence="13">
    <location>
        <begin position="192"/>
        <end position="212"/>
    </location>
</feature>
<feature type="transmembrane region" description="Helical" evidence="13">
    <location>
        <begin position="137"/>
        <end position="154"/>
    </location>
</feature>
<keyword evidence="6" id="KW-0479">Metal-binding</keyword>
<dbReference type="Pfam" id="PF08022">
    <property type="entry name" value="FAD_binding_8"/>
    <property type="match status" value="1"/>
</dbReference>
<keyword evidence="5" id="KW-0001">2Fe-2S</keyword>
<dbReference type="Pfam" id="PF01794">
    <property type="entry name" value="Ferric_reduct"/>
    <property type="match status" value="1"/>
</dbReference>
<organism evidence="15 16">
    <name type="scientific">Sphaerotilus hippei</name>
    <dbReference type="NCBI Taxonomy" id="744406"/>
    <lineage>
        <taxon>Bacteria</taxon>
        <taxon>Pseudomonadati</taxon>
        <taxon>Pseudomonadota</taxon>
        <taxon>Betaproteobacteria</taxon>
        <taxon>Burkholderiales</taxon>
        <taxon>Sphaerotilaceae</taxon>
        <taxon>Sphaerotilus</taxon>
    </lineage>
</organism>
<evidence type="ECO:0000256" key="9">
    <source>
        <dbReference type="ARBA" id="ARBA00023002"/>
    </source>
</evidence>
<keyword evidence="12 13" id="KW-0472">Membrane</keyword>
<comment type="caution">
    <text evidence="15">The sequence shown here is derived from an EMBL/GenBank/DDBJ whole genome shotgun (WGS) entry which is preliminary data.</text>
</comment>
<evidence type="ECO:0000256" key="6">
    <source>
        <dbReference type="ARBA" id="ARBA00022723"/>
    </source>
</evidence>
<evidence type="ECO:0000256" key="5">
    <source>
        <dbReference type="ARBA" id="ARBA00022714"/>
    </source>
</evidence>
<feature type="transmembrane region" description="Helical" evidence="13">
    <location>
        <begin position="80"/>
        <end position="96"/>
    </location>
</feature>
<dbReference type="InterPro" id="IPR013112">
    <property type="entry name" value="FAD-bd_8"/>
</dbReference>
<gene>
    <name evidence="15" type="ORF">C7444_11425</name>
</gene>
<keyword evidence="10" id="KW-0408">Iron</keyword>
<dbReference type="SUPFAM" id="SSF52343">
    <property type="entry name" value="Ferredoxin reductase-like, C-terminal NADP-linked domain"/>
    <property type="match status" value="1"/>
</dbReference>
<keyword evidence="11" id="KW-0411">Iron-sulfur</keyword>
<dbReference type="InterPro" id="IPR039261">
    <property type="entry name" value="FNR_nucleotide-bd"/>
</dbReference>
<feature type="transmembrane region" description="Helical" evidence="13">
    <location>
        <begin position="34"/>
        <end position="59"/>
    </location>
</feature>
<evidence type="ECO:0000259" key="14">
    <source>
        <dbReference type="PROSITE" id="PS51384"/>
    </source>
</evidence>
<evidence type="ECO:0000256" key="1">
    <source>
        <dbReference type="ARBA" id="ARBA00001974"/>
    </source>
</evidence>
<accession>A0A318GZS5</accession>
<feature type="domain" description="FAD-binding FR-type" evidence="14">
    <location>
        <begin position="219"/>
        <end position="318"/>
    </location>
</feature>
<reference evidence="15 16" key="1">
    <citation type="submission" date="2018-05" db="EMBL/GenBank/DDBJ databases">
        <title>Genomic Encyclopedia of Type Strains, Phase IV (KMG-IV): sequencing the most valuable type-strain genomes for metagenomic binning, comparative biology and taxonomic classification.</title>
        <authorList>
            <person name="Goeker M."/>
        </authorList>
    </citation>
    <scope>NUCLEOTIDE SEQUENCE [LARGE SCALE GENOMIC DNA]</scope>
    <source>
        <strain evidence="15 16">DSM 566</strain>
    </source>
</reference>
<dbReference type="GO" id="GO:0016491">
    <property type="term" value="F:oxidoreductase activity"/>
    <property type="evidence" value="ECO:0007669"/>
    <property type="project" value="UniProtKB-KW"/>
</dbReference>
<keyword evidence="8 13" id="KW-1133">Transmembrane helix</keyword>
<dbReference type="PANTHER" id="PTHR47354">
    <property type="entry name" value="NADH OXIDOREDUCTASE HCR"/>
    <property type="match status" value="1"/>
</dbReference>
<dbReference type="GO" id="GO:0051537">
    <property type="term" value="F:2 iron, 2 sulfur cluster binding"/>
    <property type="evidence" value="ECO:0007669"/>
    <property type="project" value="UniProtKB-KW"/>
</dbReference>
<keyword evidence="16" id="KW-1185">Reference proteome</keyword>
<name>A0A318GZS5_9BURK</name>
<evidence type="ECO:0000256" key="13">
    <source>
        <dbReference type="SAM" id="Phobius"/>
    </source>
</evidence>
<keyword evidence="9" id="KW-0560">Oxidoreductase</keyword>
<dbReference type="PRINTS" id="PR00409">
    <property type="entry name" value="PHDIOXRDTASE"/>
</dbReference>
<dbReference type="RefSeq" id="WP_110401520.1">
    <property type="nucleotide sequence ID" value="NZ_QJJS01000014.1"/>
</dbReference>
<dbReference type="InterPro" id="IPR017938">
    <property type="entry name" value="Riboflavin_synthase-like_b-brl"/>
</dbReference>
<comment type="subcellular location">
    <subcellularLocation>
        <location evidence="2">Membrane</location>
        <topology evidence="2">Multi-pass membrane protein</topology>
    </subcellularLocation>
</comment>
<evidence type="ECO:0000256" key="4">
    <source>
        <dbReference type="ARBA" id="ARBA00022692"/>
    </source>
</evidence>
<dbReference type="SUPFAM" id="SSF63380">
    <property type="entry name" value="Riboflavin synthase domain-like"/>
    <property type="match status" value="1"/>
</dbReference>
<keyword evidence="7" id="KW-0274">FAD</keyword>
<evidence type="ECO:0000256" key="3">
    <source>
        <dbReference type="ARBA" id="ARBA00022630"/>
    </source>
</evidence>
<dbReference type="InterPro" id="IPR050415">
    <property type="entry name" value="MRET"/>
</dbReference>
<dbReference type="Proteomes" id="UP000247811">
    <property type="component" value="Unassembled WGS sequence"/>
</dbReference>
<dbReference type="GO" id="GO:0016020">
    <property type="term" value="C:membrane"/>
    <property type="evidence" value="ECO:0007669"/>
    <property type="project" value="UniProtKB-SubCell"/>
</dbReference>
<proteinExistence type="predicted"/>
<keyword evidence="3" id="KW-0285">Flavoprotein</keyword>
<dbReference type="CDD" id="cd06198">
    <property type="entry name" value="FNR_like_3"/>
    <property type="match status" value="1"/>
</dbReference>
<dbReference type="SFLD" id="SFLDG01168">
    <property type="entry name" value="Ferric_reductase_subgroup_(FRE"/>
    <property type="match status" value="1"/>
</dbReference>
<dbReference type="OrthoDB" id="9796486at2"/>
<evidence type="ECO:0000256" key="8">
    <source>
        <dbReference type="ARBA" id="ARBA00022989"/>
    </source>
</evidence>
<comment type="cofactor">
    <cofactor evidence="1">
        <name>FAD</name>
        <dbReference type="ChEBI" id="CHEBI:57692"/>
    </cofactor>
</comment>
<dbReference type="Gene3D" id="2.40.30.10">
    <property type="entry name" value="Translation factors"/>
    <property type="match status" value="1"/>
</dbReference>
<dbReference type="AlphaFoldDB" id="A0A318GZS5"/>
<dbReference type="SFLD" id="SFLDS00052">
    <property type="entry name" value="Ferric_Reductase_Domain"/>
    <property type="match status" value="1"/>
</dbReference>
<evidence type="ECO:0000256" key="7">
    <source>
        <dbReference type="ARBA" id="ARBA00022827"/>
    </source>
</evidence>
<evidence type="ECO:0000256" key="10">
    <source>
        <dbReference type="ARBA" id="ARBA00023004"/>
    </source>
</evidence>
<evidence type="ECO:0000256" key="11">
    <source>
        <dbReference type="ARBA" id="ARBA00023014"/>
    </source>
</evidence>
<evidence type="ECO:0000256" key="12">
    <source>
        <dbReference type="ARBA" id="ARBA00023136"/>
    </source>
</evidence>
<protein>
    <submittedName>
        <fullName evidence="15">Putative ferric reductase</fullName>
    </submittedName>
</protein>
<dbReference type="EMBL" id="QJJS01000014">
    <property type="protein sequence ID" value="PXW94326.1"/>
    <property type="molecule type" value="Genomic_DNA"/>
</dbReference>
<sequence length="444" mass="49106">MKAIQRFYLVFAAALSALWWLADSSWVGSGNYFAWRSAFTNLTGELGIAVMSVAMVLAVRPRRAEPGLGGLDKMYRLHKWLGITGLVLAIVHWALAKSPRYLIDLGWVTRPVRPPRAPESNPVFQFFREQRHLAETIGEYAFYAVVVLLALALIKRFPYKAFFRTHRWIAVVYLALVLHSVLLMPFGWWSGALGPLMTLLMAAGSVAAVVSLRRRVGIDRQVQAEVDAVEFHEAAQVLQVDLRLQGPWAGHQAGQFAFVGFDPAEGPHPYTIASAWQGDGRLRFVIKALGDHTRALQRSLKVGTRCTVEGPYGRFVFDGAARRQIWVAGGIGITPFLARMAACASATGTDAPAVDLFWSVRSLEDTVRARVQASAERARVRLHLIVDDGAGRLDADRITAAVPDWQGADVWFCGPAGFGRALRRAFGRLGLGSGRFHQELFQMR</sequence>
<evidence type="ECO:0000256" key="2">
    <source>
        <dbReference type="ARBA" id="ARBA00004141"/>
    </source>
</evidence>
<dbReference type="GO" id="GO:0050660">
    <property type="term" value="F:flavin adenine dinucleotide binding"/>
    <property type="evidence" value="ECO:0007669"/>
    <property type="project" value="TreeGrafter"/>
</dbReference>
<dbReference type="GO" id="GO:0046872">
    <property type="term" value="F:metal ion binding"/>
    <property type="evidence" value="ECO:0007669"/>
    <property type="project" value="UniProtKB-KW"/>
</dbReference>
<dbReference type="InterPro" id="IPR013130">
    <property type="entry name" value="Fe3_Rdtase_TM_dom"/>
</dbReference>
<feature type="transmembrane region" description="Helical" evidence="13">
    <location>
        <begin position="166"/>
        <end position="186"/>
    </location>
</feature>
<evidence type="ECO:0000313" key="16">
    <source>
        <dbReference type="Proteomes" id="UP000247811"/>
    </source>
</evidence>
<dbReference type="InterPro" id="IPR017927">
    <property type="entry name" value="FAD-bd_FR_type"/>
</dbReference>